<comment type="caution">
    <text evidence="2">The sequence shown here is derived from an EMBL/GenBank/DDBJ whole genome shotgun (WGS) entry which is preliminary data.</text>
</comment>
<dbReference type="Proteomes" id="UP001153269">
    <property type="component" value="Unassembled WGS sequence"/>
</dbReference>
<evidence type="ECO:0000256" key="1">
    <source>
        <dbReference type="SAM" id="MobiDB-lite"/>
    </source>
</evidence>
<name>A0A9N7USR7_PLEPL</name>
<dbReference type="EMBL" id="CADEAL010001791">
    <property type="protein sequence ID" value="CAB1435667.1"/>
    <property type="molecule type" value="Genomic_DNA"/>
</dbReference>
<organism evidence="2 3">
    <name type="scientific">Pleuronectes platessa</name>
    <name type="common">European plaice</name>
    <dbReference type="NCBI Taxonomy" id="8262"/>
    <lineage>
        <taxon>Eukaryota</taxon>
        <taxon>Metazoa</taxon>
        <taxon>Chordata</taxon>
        <taxon>Craniata</taxon>
        <taxon>Vertebrata</taxon>
        <taxon>Euteleostomi</taxon>
        <taxon>Actinopterygii</taxon>
        <taxon>Neopterygii</taxon>
        <taxon>Teleostei</taxon>
        <taxon>Neoteleostei</taxon>
        <taxon>Acanthomorphata</taxon>
        <taxon>Carangaria</taxon>
        <taxon>Pleuronectiformes</taxon>
        <taxon>Pleuronectoidei</taxon>
        <taxon>Pleuronectidae</taxon>
        <taxon>Pleuronectes</taxon>
    </lineage>
</organism>
<gene>
    <name evidence="2" type="ORF">PLEPLA_LOCUS23723</name>
</gene>
<protein>
    <submittedName>
        <fullName evidence="2">Uncharacterized protein</fullName>
    </submittedName>
</protein>
<evidence type="ECO:0000313" key="2">
    <source>
        <dbReference type="EMBL" id="CAB1435667.1"/>
    </source>
</evidence>
<feature type="region of interest" description="Disordered" evidence="1">
    <location>
        <begin position="21"/>
        <end position="80"/>
    </location>
</feature>
<proteinExistence type="predicted"/>
<feature type="compositionally biased region" description="Polar residues" evidence="1">
    <location>
        <begin position="61"/>
        <end position="79"/>
    </location>
</feature>
<keyword evidence="3" id="KW-1185">Reference proteome</keyword>
<accession>A0A9N7USR7</accession>
<sequence>MRVNILKDNFNMTCQAVPLQSQSMVSHQQDPDPPSRSDATPVLSHRPPRPTRTHHEPMPRSWSTARTQCQRYTGSTTATPDARSTYCNPWCGIRGPGSAGDKAKGFRGRGTGMEKRKEKLEREAPCVMYHKFPLRLSVIRGFCLVINDTMIQAELEATLRLKVNLTGYWFV</sequence>
<reference evidence="2" key="1">
    <citation type="submission" date="2020-03" db="EMBL/GenBank/DDBJ databases">
        <authorList>
            <person name="Weist P."/>
        </authorList>
    </citation>
    <scope>NUCLEOTIDE SEQUENCE</scope>
</reference>
<dbReference type="AlphaFoldDB" id="A0A9N7USR7"/>
<evidence type="ECO:0000313" key="3">
    <source>
        <dbReference type="Proteomes" id="UP001153269"/>
    </source>
</evidence>